<dbReference type="Proteomes" id="UP000280228">
    <property type="component" value="Chromosome"/>
</dbReference>
<gene>
    <name evidence="1" type="ORF">EJK53_1986</name>
</gene>
<name>A0A3Q9GG31_MORCA</name>
<accession>A0A3Q9GG31</accession>
<dbReference type="AlphaFoldDB" id="A0A3Q9GG31"/>
<evidence type="ECO:0000313" key="1">
    <source>
        <dbReference type="EMBL" id="AZQ92392.1"/>
    </source>
</evidence>
<reference evidence="1 2" key="1">
    <citation type="submission" date="2018-12" db="EMBL/GenBank/DDBJ databases">
        <title>Persistence of Moraxella catarrhalis in Chronic Obstructive Pulmonary Disease and Regulation of the Hag/MID Adhesin.</title>
        <authorList>
            <person name="Murphy T."/>
            <person name="Zhao X."/>
            <person name="Vyas G."/>
            <person name="Aluvathingal J."/>
            <person name="Nadendla S."/>
            <person name="Tallon L."/>
            <person name="Tettelin H."/>
        </authorList>
    </citation>
    <scope>NUCLEOTIDE SEQUENCE [LARGE SCALE GENOMIC DNA]</scope>
    <source>
        <strain evidence="1 2">46P58B1</strain>
    </source>
</reference>
<proteinExistence type="predicted"/>
<dbReference type="EMBL" id="CP034662">
    <property type="protein sequence ID" value="AZQ92392.1"/>
    <property type="molecule type" value="Genomic_DNA"/>
</dbReference>
<protein>
    <submittedName>
        <fullName evidence="1">Uncharacterized protein</fullName>
    </submittedName>
</protein>
<organism evidence="1 2">
    <name type="scientific">Moraxella catarrhalis</name>
    <name type="common">Branhamella catarrhalis</name>
    <dbReference type="NCBI Taxonomy" id="480"/>
    <lineage>
        <taxon>Bacteria</taxon>
        <taxon>Pseudomonadati</taxon>
        <taxon>Pseudomonadota</taxon>
        <taxon>Gammaproteobacteria</taxon>
        <taxon>Moraxellales</taxon>
        <taxon>Moraxellaceae</taxon>
        <taxon>Moraxella</taxon>
    </lineage>
</organism>
<evidence type="ECO:0000313" key="2">
    <source>
        <dbReference type="Proteomes" id="UP000280228"/>
    </source>
</evidence>
<sequence>MMIKSVIDKMTLYHQLTTLNENYVTYMSLKCSLANHIHA</sequence>